<dbReference type="GO" id="GO:0016020">
    <property type="term" value="C:membrane"/>
    <property type="evidence" value="ECO:0007669"/>
    <property type="project" value="UniProtKB-SubCell"/>
</dbReference>
<evidence type="ECO:0000256" key="1">
    <source>
        <dbReference type="ARBA" id="ARBA00004141"/>
    </source>
</evidence>
<protein>
    <submittedName>
        <fullName evidence="6">Uncharacterized protein</fullName>
    </submittedName>
</protein>
<keyword evidence="7" id="KW-1185">Reference proteome</keyword>
<evidence type="ECO:0000313" key="7">
    <source>
        <dbReference type="Proteomes" id="UP000663866"/>
    </source>
</evidence>
<keyword evidence="4" id="KW-1133">Transmembrane helix</keyword>
<evidence type="ECO:0000256" key="3">
    <source>
        <dbReference type="ARBA" id="ARBA00022692"/>
    </source>
</evidence>
<dbReference type="PANTHER" id="PTHR16119:SF17">
    <property type="entry name" value="TRANSMEMBRANE PROTEIN 144"/>
    <property type="match status" value="1"/>
</dbReference>
<keyword evidence="3" id="KW-0812">Transmembrane</keyword>
<comment type="caution">
    <text evidence="6">The sequence shown here is derived from an EMBL/GenBank/DDBJ whole genome shotgun (WGS) entry which is preliminary data.</text>
</comment>
<dbReference type="EMBL" id="CAJOBG010090161">
    <property type="protein sequence ID" value="CAF4662275.1"/>
    <property type="molecule type" value="Genomic_DNA"/>
</dbReference>
<evidence type="ECO:0000313" key="6">
    <source>
        <dbReference type="EMBL" id="CAF4662275.1"/>
    </source>
</evidence>
<proteinExistence type="inferred from homology"/>
<dbReference type="Pfam" id="PF07857">
    <property type="entry name" value="TMEM144"/>
    <property type="match status" value="1"/>
</dbReference>
<reference evidence="6" key="1">
    <citation type="submission" date="2021-02" db="EMBL/GenBank/DDBJ databases">
        <authorList>
            <person name="Nowell W R."/>
        </authorList>
    </citation>
    <scope>NUCLEOTIDE SEQUENCE</scope>
</reference>
<evidence type="ECO:0000256" key="4">
    <source>
        <dbReference type="ARBA" id="ARBA00022989"/>
    </source>
</evidence>
<dbReference type="AlphaFoldDB" id="A0A821G3B6"/>
<gene>
    <name evidence="6" type="ORF">OVN521_LOCUS47137</name>
</gene>
<dbReference type="PANTHER" id="PTHR16119">
    <property type="entry name" value="TRANSMEMBRANE PROTEIN 144"/>
    <property type="match status" value="1"/>
</dbReference>
<evidence type="ECO:0000256" key="5">
    <source>
        <dbReference type="ARBA" id="ARBA00023136"/>
    </source>
</evidence>
<accession>A0A821G3B6</accession>
<comment type="similarity">
    <text evidence="2">Belongs to the TMEM144 family.</text>
</comment>
<organism evidence="6 7">
    <name type="scientific">Rotaria magnacalcarata</name>
    <dbReference type="NCBI Taxonomy" id="392030"/>
    <lineage>
        <taxon>Eukaryota</taxon>
        <taxon>Metazoa</taxon>
        <taxon>Spiralia</taxon>
        <taxon>Gnathifera</taxon>
        <taxon>Rotifera</taxon>
        <taxon>Eurotatoria</taxon>
        <taxon>Bdelloidea</taxon>
        <taxon>Philodinida</taxon>
        <taxon>Philodinidae</taxon>
        <taxon>Rotaria</taxon>
    </lineage>
</organism>
<dbReference type="Proteomes" id="UP000663866">
    <property type="component" value="Unassembled WGS sequence"/>
</dbReference>
<dbReference type="InterPro" id="IPR012435">
    <property type="entry name" value="TMEM144"/>
</dbReference>
<dbReference type="GO" id="GO:0015144">
    <property type="term" value="F:carbohydrate transmembrane transporter activity"/>
    <property type="evidence" value="ECO:0007669"/>
    <property type="project" value="InterPro"/>
</dbReference>
<evidence type="ECO:0000256" key="2">
    <source>
        <dbReference type="ARBA" id="ARBA00005731"/>
    </source>
</evidence>
<keyword evidence="5" id="KW-0472">Membrane</keyword>
<comment type="subcellular location">
    <subcellularLocation>
        <location evidence="1">Membrane</location>
        <topology evidence="1">Multi-pass membrane protein</topology>
    </subcellularLocation>
</comment>
<feature type="non-terminal residue" evidence="6">
    <location>
        <position position="49"/>
    </location>
</feature>
<dbReference type="InterPro" id="IPR010651">
    <property type="entry name" value="Sugar_transport"/>
</dbReference>
<sequence length="49" mass="5388">MCIIGCILAAIAGVLFGFVFTPSTYIQDHPNKYPTASKNGLHYVFSMYS</sequence>
<name>A0A821G3B6_9BILA</name>